<reference evidence="1 2" key="1">
    <citation type="submission" date="2020-04" db="EMBL/GenBank/DDBJ databases">
        <title>Draft genome of Leeia sp. IMCC25680.</title>
        <authorList>
            <person name="Song J."/>
            <person name="Cho J.-C."/>
        </authorList>
    </citation>
    <scope>NUCLEOTIDE SEQUENCE [LARGE SCALE GENOMIC DNA]</scope>
    <source>
        <strain evidence="1 2">IMCC25680</strain>
    </source>
</reference>
<evidence type="ECO:0000313" key="1">
    <source>
        <dbReference type="EMBL" id="NLR75588.1"/>
    </source>
</evidence>
<dbReference type="AlphaFoldDB" id="A0A847SEH1"/>
<organism evidence="1 2">
    <name type="scientific">Leeia aquatica</name>
    <dbReference type="NCBI Taxonomy" id="2725557"/>
    <lineage>
        <taxon>Bacteria</taxon>
        <taxon>Pseudomonadati</taxon>
        <taxon>Pseudomonadota</taxon>
        <taxon>Betaproteobacteria</taxon>
        <taxon>Neisseriales</taxon>
        <taxon>Leeiaceae</taxon>
        <taxon>Leeia</taxon>
    </lineage>
</organism>
<protein>
    <submittedName>
        <fullName evidence="1">Uncharacterized protein</fullName>
    </submittedName>
</protein>
<dbReference type="Proteomes" id="UP000587991">
    <property type="component" value="Unassembled WGS sequence"/>
</dbReference>
<accession>A0A847SEH1</accession>
<gene>
    <name evidence="1" type="ORF">HF682_10490</name>
</gene>
<name>A0A847SEH1_9NEIS</name>
<keyword evidence="2" id="KW-1185">Reference proteome</keyword>
<dbReference type="EMBL" id="JABAIM010000002">
    <property type="protein sequence ID" value="NLR75588.1"/>
    <property type="molecule type" value="Genomic_DNA"/>
</dbReference>
<evidence type="ECO:0000313" key="2">
    <source>
        <dbReference type="Proteomes" id="UP000587991"/>
    </source>
</evidence>
<proteinExistence type="predicted"/>
<comment type="caution">
    <text evidence="1">The sequence shown here is derived from an EMBL/GenBank/DDBJ whole genome shotgun (WGS) entry which is preliminary data.</text>
</comment>
<sequence length="97" mass="11307">MPARQTLQALYALYPQVLSRFSSDFDNREFCRALAQADQAAFLQALYDQPGPHPLQQLQRNLIRTLQLPAYQRWVQRNPTSSQAFPEHSGKDWHRLP</sequence>
<dbReference type="RefSeq" id="WP_168877243.1">
    <property type="nucleotide sequence ID" value="NZ_JABAIM010000002.1"/>
</dbReference>